<dbReference type="AlphaFoldDB" id="A0A0W8FIY5"/>
<dbReference type="EMBL" id="LNQE01001140">
    <property type="protein sequence ID" value="KUG20804.1"/>
    <property type="molecule type" value="Genomic_DNA"/>
</dbReference>
<evidence type="ECO:0000313" key="1">
    <source>
        <dbReference type="EMBL" id="KUG20804.1"/>
    </source>
</evidence>
<sequence>MKGRSSAGTLIPVVPACCAARGREGMVVRCMPGRGRPPPRSPPP</sequence>
<gene>
    <name evidence="1" type="ORF">ASZ90_009444</name>
</gene>
<protein>
    <submittedName>
        <fullName evidence="1">Uncharacterized protein</fullName>
    </submittedName>
</protein>
<organism evidence="1">
    <name type="scientific">hydrocarbon metagenome</name>
    <dbReference type="NCBI Taxonomy" id="938273"/>
    <lineage>
        <taxon>unclassified sequences</taxon>
        <taxon>metagenomes</taxon>
        <taxon>ecological metagenomes</taxon>
    </lineage>
</organism>
<name>A0A0W8FIY5_9ZZZZ</name>
<accession>A0A0W8FIY5</accession>
<reference evidence="1" key="1">
    <citation type="journal article" date="2015" name="Proc. Natl. Acad. Sci. U.S.A.">
        <title>Networks of energetic and metabolic interactions define dynamics in microbial communities.</title>
        <authorList>
            <person name="Embree M."/>
            <person name="Liu J.K."/>
            <person name="Al-Bassam M.M."/>
            <person name="Zengler K."/>
        </authorList>
    </citation>
    <scope>NUCLEOTIDE SEQUENCE</scope>
</reference>
<proteinExistence type="predicted"/>
<comment type="caution">
    <text evidence="1">The sequence shown here is derived from an EMBL/GenBank/DDBJ whole genome shotgun (WGS) entry which is preliminary data.</text>
</comment>